<evidence type="ECO:0000313" key="4">
    <source>
        <dbReference type="EMBL" id="WMV17221.1"/>
    </source>
</evidence>
<dbReference type="AlphaFoldDB" id="A0AAF0Q5G1"/>
<dbReference type="PANTHER" id="PTHR15081">
    <property type="entry name" value="NUCLEAR AUTOANTIGENIC SPERM PROTEIN NASP -RELATED"/>
    <property type="match status" value="1"/>
</dbReference>
<dbReference type="GO" id="GO:0005654">
    <property type="term" value="C:nucleoplasm"/>
    <property type="evidence" value="ECO:0007669"/>
    <property type="project" value="TreeGrafter"/>
</dbReference>
<keyword evidence="2" id="KW-0802">TPR repeat</keyword>
<evidence type="ECO:0000256" key="1">
    <source>
        <dbReference type="ARBA" id="ARBA00022737"/>
    </source>
</evidence>
<proteinExistence type="predicted"/>
<feature type="compositionally biased region" description="Low complexity" evidence="3">
    <location>
        <begin position="174"/>
        <end position="184"/>
    </location>
</feature>
<gene>
    <name evidence="4" type="ORF">MTR67_010606</name>
</gene>
<sequence>MSYRYCGTCCVERWTENEGVTGRLRGVGGKYWGEQGWRSDVSGLTHCWNSMPRLRDKRDTTYVAWILQNAIVPMSDPLKGGPIEDVETSLSDYLKALSILERLVEPDSRHIAELNFRICLCLEIGSKHQEAIPYCQKAISTCKSRLQRFTEEIKLLSESTERLATTNVDQIARQSSSTSQSDTVSAKEAEVETLTDLSAELEKKASIAR</sequence>
<name>A0AAF0Q5G1_SOLVR</name>
<evidence type="ECO:0000313" key="5">
    <source>
        <dbReference type="Proteomes" id="UP001234989"/>
    </source>
</evidence>
<evidence type="ECO:0000256" key="2">
    <source>
        <dbReference type="ARBA" id="ARBA00022803"/>
    </source>
</evidence>
<protein>
    <recommendedName>
        <fullName evidence="6">Kinesin light chain</fullName>
    </recommendedName>
</protein>
<dbReference type="Proteomes" id="UP001234989">
    <property type="component" value="Chromosome 2"/>
</dbReference>
<dbReference type="InterPro" id="IPR011990">
    <property type="entry name" value="TPR-like_helical_dom_sf"/>
</dbReference>
<feature type="region of interest" description="Disordered" evidence="3">
    <location>
        <begin position="168"/>
        <end position="187"/>
    </location>
</feature>
<dbReference type="GO" id="GO:0034080">
    <property type="term" value="P:CENP-A containing chromatin assembly"/>
    <property type="evidence" value="ECO:0007669"/>
    <property type="project" value="TreeGrafter"/>
</dbReference>
<dbReference type="InterPro" id="IPR051730">
    <property type="entry name" value="NASP-like"/>
</dbReference>
<evidence type="ECO:0000256" key="3">
    <source>
        <dbReference type="SAM" id="MobiDB-lite"/>
    </source>
</evidence>
<keyword evidence="1" id="KW-0677">Repeat</keyword>
<dbReference type="EMBL" id="CP133613">
    <property type="protein sequence ID" value="WMV17221.1"/>
    <property type="molecule type" value="Genomic_DNA"/>
</dbReference>
<dbReference type="Gene3D" id="1.25.40.10">
    <property type="entry name" value="Tetratricopeptide repeat domain"/>
    <property type="match status" value="1"/>
</dbReference>
<dbReference type="GO" id="GO:0006335">
    <property type="term" value="P:DNA replication-dependent chromatin assembly"/>
    <property type="evidence" value="ECO:0007669"/>
    <property type="project" value="TreeGrafter"/>
</dbReference>
<reference evidence="4" key="1">
    <citation type="submission" date="2023-08" db="EMBL/GenBank/DDBJ databases">
        <title>A de novo genome assembly of Solanum verrucosum Schlechtendal, a Mexican diploid species geographically isolated from the other diploid A-genome species in potato relatives.</title>
        <authorList>
            <person name="Hosaka K."/>
        </authorList>
    </citation>
    <scope>NUCLEOTIDE SEQUENCE</scope>
    <source>
        <tissue evidence="4">Young leaves</tissue>
    </source>
</reference>
<keyword evidence="5" id="KW-1185">Reference proteome</keyword>
<dbReference type="PANTHER" id="PTHR15081:SF1">
    <property type="entry name" value="NUCLEAR AUTOANTIGENIC SPERM PROTEIN"/>
    <property type="match status" value="1"/>
</dbReference>
<evidence type="ECO:0008006" key="6">
    <source>
        <dbReference type="Google" id="ProtNLM"/>
    </source>
</evidence>
<accession>A0AAF0Q5G1</accession>
<organism evidence="4 5">
    <name type="scientific">Solanum verrucosum</name>
    <dbReference type="NCBI Taxonomy" id="315347"/>
    <lineage>
        <taxon>Eukaryota</taxon>
        <taxon>Viridiplantae</taxon>
        <taxon>Streptophyta</taxon>
        <taxon>Embryophyta</taxon>
        <taxon>Tracheophyta</taxon>
        <taxon>Spermatophyta</taxon>
        <taxon>Magnoliopsida</taxon>
        <taxon>eudicotyledons</taxon>
        <taxon>Gunneridae</taxon>
        <taxon>Pentapetalae</taxon>
        <taxon>asterids</taxon>
        <taxon>lamiids</taxon>
        <taxon>Solanales</taxon>
        <taxon>Solanaceae</taxon>
        <taxon>Solanoideae</taxon>
        <taxon>Solaneae</taxon>
        <taxon>Solanum</taxon>
    </lineage>
</organism>
<dbReference type="GO" id="GO:0042393">
    <property type="term" value="F:histone binding"/>
    <property type="evidence" value="ECO:0007669"/>
    <property type="project" value="TreeGrafter"/>
</dbReference>